<organism evidence="10 11">
    <name type="scientific">Ceraceosorus guamensis</name>
    <dbReference type="NCBI Taxonomy" id="1522189"/>
    <lineage>
        <taxon>Eukaryota</taxon>
        <taxon>Fungi</taxon>
        <taxon>Dikarya</taxon>
        <taxon>Basidiomycota</taxon>
        <taxon>Ustilaginomycotina</taxon>
        <taxon>Exobasidiomycetes</taxon>
        <taxon>Ceraceosorales</taxon>
        <taxon>Ceraceosoraceae</taxon>
        <taxon>Ceraceosorus</taxon>
    </lineage>
</organism>
<feature type="compositionally biased region" description="Polar residues" evidence="6">
    <location>
        <begin position="82"/>
        <end position="105"/>
    </location>
</feature>
<evidence type="ECO:0000256" key="6">
    <source>
        <dbReference type="SAM" id="MobiDB-lite"/>
    </source>
</evidence>
<comment type="subcellular location">
    <subcellularLocation>
        <location evidence="1">Nucleus</location>
    </subcellularLocation>
</comment>
<feature type="compositionally biased region" description="Basic residues" evidence="6">
    <location>
        <begin position="1299"/>
        <end position="1311"/>
    </location>
</feature>
<dbReference type="GO" id="GO:0003684">
    <property type="term" value="F:damaged DNA binding"/>
    <property type="evidence" value="ECO:0007669"/>
    <property type="project" value="InterPro"/>
</dbReference>
<feature type="region of interest" description="Disordered" evidence="6">
    <location>
        <begin position="1143"/>
        <end position="1416"/>
    </location>
</feature>
<dbReference type="Gene3D" id="3.30.60.290">
    <property type="entry name" value="Rad4, beta-hairpin domain BHD2"/>
    <property type="match status" value="1"/>
</dbReference>
<feature type="domain" description="Rad4 beta-hairpin" evidence="8">
    <location>
        <begin position="875"/>
        <end position="938"/>
    </location>
</feature>
<feature type="compositionally biased region" description="Basic and acidic residues" evidence="6">
    <location>
        <begin position="398"/>
        <end position="414"/>
    </location>
</feature>
<feature type="domain" description="Rad4 beta-hairpin" evidence="7">
    <location>
        <begin position="823"/>
        <end position="873"/>
    </location>
</feature>
<dbReference type="SMART" id="SM01032">
    <property type="entry name" value="BHD_3"/>
    <property type="match status" value="1"/>
</dbReference>
<dbReference type="Pfam" id="PF10405">
    <property type="entry name" value="BHD_3"/>
    <property type="match status" value="1"/>
</dbReference>
<dbReference type="GeneID" id="37035918"/>
<dbReference type="InterPro" id="IPR038765">
    <property type="entry name" value="Papain-like_cys_pep_sf"/>
</dbReference>
<evidence type="ECO:0000313" key="10">
    <source>
        <dbReference type="EMBL" id="PWN42133.1"/>
    </source>
</evidence>
<dbReference type="GO" id="GO:0000111">
    <property type="term" value="C:nucleotide-excision repair factor 2 complex"/>
    <property type="evidence" value="ECO:0007669"/>
    <property type="project" value="TreeGrafter"/>
</dbReference>
<dbReference type="Pfam" id="PF10404">
    <property type="entry name" value="BHD_2"/>
    <property type="match status" value="1"/>
</dbReference>
<feature type="compositionally biased region" description="Basic residues" evidence="6">
    <location>
        <begin position="415"/>
        <end position="424"/>
    </location>
</feature>
<feature type="compositionally biased region" description="Basic and acidic residues" evidence="6">
    <location>
        <begin position="518"/>
        <end position="533"/>
    </location>
</feature>
<dbReference type="InterPro" id="IPR004583">
    <property type="entry name" value="DNA_repair_Rad4"/>
</dbReference>
<feature type="compositionally biased region" description="Polar residues" evidence="6">
    <location>
        <begin position="384"/>
        <end position="396"/>
    </location>
</feature>
<dbReference type="FunCoup" id="A0A316W098">
    <property type="interactions" value="166"/>
</dbReference>
<dbReference type="SMART" id="SM01030">
    <property type="entry name" value="BHD_1"/>
    <property type="match status" value="1"/>
</dbReference>
<dbReference type="InterPro" id="IPR018328">
    <property type="entry name" value="Rad4_beta-hairpin_dom3"/>
</dbReference>
<evidence type="ECO:0000256" key="2">
    <source>
        <dbReference type="ARBA" id="ARBA00009525"/>
    </source>
</evidence>
<keyword evidence="3" id="KW-0227">DNA damage</keyword>
<feature type="compositionally biased region" description="Polar residues" evidence="6">
    <location>
        <begin position="1337"/>
        <end position="1347"/>
    </location>
</feature>
<evidence type="ECO:0000256" key="1">
    <source>
        <dbReference type="ARBA" id="ARBA00004123"/>
    </source>
</evidence>
<dbReference type="GO" id="GO:0071942">
    <property type="term" value="C:XPC complex"/>
    <property type="evidence" value="ECO:0007669"/>
    <property type="project" value="TreeGrafter"/>
</dbReference>
<dbReference type="PANTHER" id="PTHR12135:SF0">
    <property type="entry name" value="DNA REPAIR PROTEIN COMPLEMENTING XP-C CELLS"/>
    <property type="match status" value="1"/>
</dbReference>
<dbReference type="FunFam" id="3.30.70.2460:FF:000001">
    <property type="entry name" value="DNA repair protein Rad4 family"/>
    <property type="match status" value="1"/>
</dbReference>
<feature type="compositionally biased region" description="Basic residues" evidence="6">
    <location>
        <begin position="570"/>
        <end position="579"/>
    </location>
</feature>
<dbReference type="InParanoid" id="A0A316W098"/>
<dbReference type="Gene3D" id="3.30.70.2460">
    <property type="entry name" value="Rad4, beta-hairpin domain BHD3"/>
    <property type="match status" value="1"/>
</dbReference>
<feature type="compositionally biased region" description="Basic and acidic residues" evidence="6">
    <location>
        <begin position="228"/>
        <end position="251"/>
    </location>
</feature>
<dbReference type="Gene3D" id="3.90.260.10">
    <property type="entry name" value="Transglutaminase-like"/>
    <property type="match status" value="2"/>
</dbReference>
<dbReference type="EMBL" id="KZ819383">
    <property type="protein sequence ID" value="PWN42133.1"/>
    <property type="molecule type" value="Genomic_DNA"/>
</dbReference>
<dbReference type="InterPro" id="IPR036985">
    <property type="entry name" value="Transglutaminase-like_sf"/>
</dbReference>
<dbReference type="GO" id="GO:0003697">
    <property type="term" value="F:single-stranded DNA binding"/>
    <property type="evidence" value="ECO:0007669"/>
    <property type="project" value="TreeGrafter"/>
</dbReference>
<evidence type="ECO:0000259" key="8">
    <source>
        <dbReference type="SMART" id="SM01031"/>
    </source>
</evidence>
<protein>
    <submittedName>
        <fullName evidence="10">Rad4-domain-containing protein</fullName>
    </submittedName>
</protein>
<feature type="compositionally biased region" description="Acidic residues" evidence="6">
    <location>
        <begin position="1161"/>
        <end position="1177"/>
    </location>
</feature>
<feature type="compositionally biased region" description="Basic and acidic residues" evidence="6">
    <location>
        <begin position="47"/>
        <end position="59"/>
    </location>
</feature>
<dbReference type="PANTHER" id="PTHR12135">
    <property type="entry name" value="DNA REPAIR PROTEIN XP-C / RAD4"/>
    <property type="match status" value="1"/>
</dbReference>
<name>A0A316W098_9BASI</name>
<evidence type="ECO:0000256" key="5">
    <source>
        <dbReference type="ARBA" id="ARBA00023242"/>
    </source>
</evidence>
<feature type="compositionally biased region" description="Polar residues" evidence="6">
    <location>
        <begin position="552"/>
        <end position="568"/>
    </location>
</feature>
<dbReference type="Gene3D" id="2.20.20.110">
    <property type="entry name" value="Rad4, beta-hairpin domain BHD1"/>
    <property type="match status" value="1"/>
</dbReference>
<dbReference type="Proteomes" id="UP000245783">
    <property type="component" value="Unassembled WGS sequence"/>
</dbReference>
<dbReference type="InterPro" id="IPR018325">
    <property type="entry name" value="Rad4/PNGase_transGLS-fold"/>
</dbReference>
<feature type="compositionally biased region" description="Basic and acidic residues" evidence="6">
    <location>
        <begin position="1064"/>
        <end position="1088"/>
    </location>
</feature>
<comment type="similarity">
    <text evidence="2">Belongs to the XPC family.</text>
</comment>
<gene>
    <name evidence="10" type="ORF">IE81DRAFT_323781</name>
</gene>
<dbReference type="SMART" id="SM01031">
    <property type="entry name" value="BHD_2"/>
    <property type="match status" value="1"/>
</dbReference>
<dbReference type="InterPro" id="IPR042488">
    <property type="entry name" value="Rad4_BHD3_sf"/>
</dbReference>
<keyword evidence="4" id="KW-0234">DNA repair</keyword>
<feature type="compositionally biased region" description="Acidic residues" evidence="6">
    <location>
        <begin position="142"/>
        <end position="160"/>
    </location>
</feature>
<dbReference type="Pfam" id="PF01841">
    <property type="entry name" value="Transglut_core"/>
    <property type="match status" value="1"/>
</dbReference>
<evidence type="ECO:0000256" key="4">
    <source>
        <dbReference type="ARBA" id="ARBA00023204"/>
    </source>
</evidence>
<dbReference type="STRING" id="1522189.A0A316W098"/>
<sequence>MAPPRRSAANSQRGGGASERGQGRVRGRSRRYPTPPTPDEILSLHEISSDEPQKSDVVRRSSVRASQPAGRGAGEKRKSEVVTISDSDAEASTSMPSNSHDTNGRTPAPRRRGSTKASQPEGEDFEMEEVDVTGGSAKEVGEQEEEEEEEEEDLEMEDVDVGGQEDTAGYAALYAAAVSEAGNEDENSSREGQGAGGGGPSTSNQPVFKDGKGQPPGVISLSLGGQAAKEEEQKRKAKQRANENRVTPRDRQTRMAVHKLGALALLAHARIRNAWLNDAELRDALFEVVPAELRNKLKQIHPKRVANQRERVRLFEIFMLDLVCWWAYRRFRIESRAATTAAIKQPNADVLVGNFPLPGIRVDGWIVESALEREERWKAERAAKSQQSIDDAQLKSSPKMDRKGKGKATNEQHPHARSGRSMKRAKVEPATDITLFGQGSGMAAVTPTYLRLAPPVEAISCPADLQHRAELRQGSRETSAQMFCCLCRALGIPARLVISLQVAPWSAGAAKVATTQGTREKATKGKGKGLVDKARKKRKPDDELTSEDEEWQSGSEEFSPAQASSSKPKGSARKTRKRGDSHSSSALSDADSPSQAARGTRANRGKRSARAAASESGASTTNSPAKRKRGSKAEATGVEESAASTTNGKGSAKKRAKKDAKAPPSPPRPLKDVPYTPNLRKSRPKQAKATELAAEDLSDMEFVDLEAAPTMWVEVFSKPWQKWMTIDPIRAKVEVGPNRHMEPPPSDRRNKLVYVVAFEEDGFARDVTARYTKTLHSRVNRMRPPAPKGSLEGWWESVVRALHRPQKLDRDAAEDLELEDAAGKEPMPSSVGGFKGHPVYAIEKHLLRDEVIHPLRQIGTFQGIKVYPRGNVVTCRSARQWYNEGKVVKDGEEPLKWVKSRGYTLANKRAEEAAKADGGEAPQEGLYAPFQTQLYTAPQVTNGEVPKNAFGNIDLFVPSMLPPGGVHIPYNGAGKVAKKLGVSYAEAITGFEFRKFRSMPKLTGIVVAEENEDLVTEAYWESEHAAAQKEFTKRQERALKNWKKVVNAVRIAQRVQQQYGNGASHDEADLRKEASSATESRDAHASENSKLHALEADDGALEQGGFLVDVEGRPPTNGKAGENGEQLSAANRDFAARIARYGARSGGSSHRVHAEASQESDFIEEEPEAGEDTEMAEDVIHDQSSSEAGDQAEESSPPSAPRKIISLASLASSAPNHRRRSRQADSPLSEAESASEHSNGHSKKPRGRGAAKSSASRGQPRSVKSAKGAKRSNDLVNGFQPSPPKAKRPESAEAPSSKPRIRIRPPAHLRARAGDNEANDARASSHPPADDRVDENAASTEQASTAVRSRRRNEKSHPVITIQPRRSGRVTRKSEGALQSEETERKVQALRATSPEQVANEESSDEAQSDSSGQGD</sequence>
<feature type="region of interest" description="Disordered" evidence="6">
    <location>
        <begin position="378"/>
        <end position="424"/>
    </location>
</feature>
<feature type="compositionally biased region" description="Low complexity" evidence="6">
    <location>
        <begin position="582"/>
        <end position="597"/>
    </location>
</feature>
<dbReference type="Pfam" id="PF03835">
    <property type="entry name" value="Rad4"/>
    <property type="match status" value="1"/>
</dbReference>
<feature type="compositionally biased region" description="Low complexity" evidence="6">
    <location>
        <begin position="168"/>
        <end position="177"/>
    </location>
</feature>
<evidence type="ECO:0000259" key="7">
    <source>
        <dbReference type="SMART" id="SM01030"/>
    </source>
</evidence>
<feature type="domain" description="Rad4 beta-hairpin" evidence="9">
    <location>
        <begin position="945"/>
        <end position="1019"/>
    </location>
</feature>
<dbReference type="OrthoDB" id="300780at2759"/>
<dbReference type="GO" id="GO:0005737">
    <property type="term" value="C:cytoplasm"/>
    <property type="evidence" value="ECO:0007669"/>
    <property type="project" value="TreeGrafter"/>
</dbReference>
<reference evidence="10 11" key="1">
    <citation type="journal article" date="2018" name="Mol. Biol. Evol.">
        <title>Broad Genomic Sampling Reveals a Smut Pathogenic Ancestry of the Fungal Clade Ustilaginomycotina.</title>
        <authorList>
            <person name="Kijpornyongpan T."/>
            <person name="Mondo S.J."/>
            <person name="Barry K."/>
            <person name="Sandor L."/>
            <person name="Lee J."/>
            <person name="Lipzen A."/>
            <person name="Pangilinan J."/>
            <person name="LaButti K."/>
            <person name="Hainaut M."/>
            <person name="Henrissat B."/>
            <person name="Grigoriev I.V."/>
            <person name="Spatafora J.W."/>
            <person name="Aime M.C."/>
        </authorList>
    </citation>
    <scope>NUCLEOTIDE SEQUENCE [LARGE SCALE GENOMIC DNA]</scope>
    <source>
        <strain evidence="10 11">MCA 4658</strain>
    </source>
</reference>
<accession>A0A316W098</accession>
<keyword evidence="5" id="KW-0539">Nucleus</keyword>
<dbReference type="SUPFAM" id="SSF54001">
    <property type="entry name" value="Cysteine proteinases"/>
    <property type="match status" value="1"/>
</dbReference>
<proteinExistence type="inferred from homology"/>
<dbReference type="InterPro" id="IPR018327">
    <property type="entry name" value="BHD_2"/>
</dbReference>
<feature type="region of interest" description="Disordered" evidence="6">
    <location>
        <begin position="1"/>
        <end position="251"/>
    </location>
</feature>
<feature type="compositionally biased region" description="Basic residues" evidence="6">
    <location>
        <begin position="1240"/>
        <end position="1249"/>
    </location>
</feature>
<evidence type="ECO:0000313" key="11">
    <source>
        <dbReference type="Proteomes" id="UP000245783"/>
    </source>
</evidence>
<feature type="region of interest" description="Disordered" evidence="6">
    <location>
        <begin position="511"/>
        <end position="692"/>
    </location>
</feature>
<evidence type="ECO:0000259" key="9">
    <source>
        <dbReference type="SMART" id="SM01032"/>
    </source>
</evidence>
<dbReference type="GO" id="GO:0006298">
    <property type="term" value="P:mismatch repair"/>
    <property type="evidence" value="ECO:0007669"/>
    <property type="project" value="TreeGrafter"/>
</dbReference>
<dbReference type="GO" id="GO:0006289">
    <property type="term" value="P:nucleotide-excision repair"/>
    <property type="evidence" value="ECO:0007669"/>
    <property type="project" value="InterPro"/>
</dbReference>
<dbReference type="InterPro" id="IPR002931">
    <property type="entry name" value="Transglutaminase-like"/>
</dbReference>
<feature type="region of interest" description="Disordered" evidence="6">
    <location>
        <begin position="1058"/>
        <end position="1088"/>
    </location>
</feature>
<feature type="region of interest" description="Disordered" evidence="6">
    <location>
        <begin position="1108"/>
        <end position="1127"/>
    </location>
</feature>
<dbReference type="Pfam" id="PF10403">
    <property type="entry name" value="BHD_1"/>
    <property type="match status" value="1"/>
</dbReference>
<dbReference type="RefSeq" id="XP_025369293.1">
    <property type="nucleotide sequence ID" value="XM_025514048.1"/>
</dbReference>
<evidence type="ECO:0000256" key="3">
    <source>
        <dbReference type="ARBA" id="ARBA00022763"/>
    </source>
</evidence>
<feature type="compositionally biased region" description="Low complexity" evidence="6">
    <location>
        <begin position="610"/>
        <end position="623"/>
    </location>
</feature>
<keyword evidence="11" id="KW-1185">Reference proteome</keyword>
<feature type="compositionally biased region" description="Acidic residues" evidence="6">
    <location>
        <begin position="121"/>
        <end position="131"/>
    </location>
</feature>
<dbReference type="InterPro" id="IPR018326">
    <property type="entry name" value="Rad4_beta-hairpin_dom1"/>
</dbReference>